<feature type="signal peptide" evidence="13">
    <location>
        <begin position="1"/>
        <end position="20"/>
    </location>
</feature>
<accession>A0ABX1GI17</accession>
<feature type="domain" description="TonB-dependent receptor plug" evidence="15">
    <location>
        <begin position="40"/>
        <end position="151"/>
    </location>
</feature>
<dbReference type="InterPro" id="IPR039426">
    <property type="entry name" value="TonB-dep_rcpt-like"/>
</dbReference>
<sequence>MKAVQCGIGVSCLLPSLALAANNLALEEVLVTAQKREQSAMTVPVTVDTFTTQDLENTGALTMSDIQAYIPGLKVGNSVQDDSNVTQSSFVIRGIKSSNISTGGDPSVATFLDGVYLPRAAITVPFSDIERVEVLKGPQGTLFGRNAAAGVVNFISNAPSLEEAYGFGFVKGGNYELLRGELMGNLPLNSAMALRVNMLHNQRAAVTENEGPAKPDPGEQDNQFARVAFLWEVNDRLRTLWTADIDRVDNGPEVRIGISEEHSNYPDPSDRKLNTDAINAGESRDMEGLTGKLWYDFGDSGMLSLIASYRQFDTYNLQDEDGTAVEDVYVDTNNEEDSNISYFELQYNVASEWADIVVGVNYSTEDTFQRTSLTFSYGAVAELASSMASLPPGVINALLGSQLAGNYVTETMTNTGDFQSYGVYTDMDFSLTEKLNVIVGLRYSRDDKAFTWFAPLTDFPLSQAQGENFFFNSDGLESASESWGKVTGRGVLNYQLGERAMVFASYSTGYKSGGYDSLNPGSGEAPLEPEVVQNYELGVKGDFLESRIRTQAALFHMTIDDRQEAIESRQPGSSAAVPTVINTDEELQGIELTFDWLITESVRAGIVYTYREQDSSREAHFDAQGEFVEADNRSESTPQEYTLSLDWSPETRFGLLLFHVDYIFEENTDPENEDHIDEFNRVNGYGTDTELLNARIALTLPSGDYEFALWGKNLLDNGRTSQPGGLTGDVLGTYHVGITPPPTYGLDLKVFF</sequence>
<dbReference type="RefSeq" id="WP_168451073.1">
    <property type="nucleotide sequence ID" value="NZ_JAAWWK010000005.1"/>
</dbReference>
<gene>
    <name evidence="16" type="ORF">HCU74_14080</name>
</gene>
<keyword evidence="17" id="KW-1185">Reference proteome</keyword>
<evidence type="ECO:0000313" key="17">
    <source>
        <dbReference type="Proteomes" id="UP000765845"/>
    </source>
</evidence>
<evidence type="ECO:0000256" key="10">
    <source>
        <dbReference type="ARBA" id="ARBA00023237"/>
    </source>
</evidence>
<comment type="similarity">
    <text evidence="11 12">Belongs to the TonB-dependent receptor family.</text>
</comment>
<protein>
    <submittedName>
        <fullName evidence="16">TonB-dependent receptor</fullName>
    </submittedName>
</protein>
<feature type="domain" description="TonB-dependent receptor-like beta-barrel" evidence="14">
    <location>
        <begin position="410"/>
        <end position="714"/>
    </location>
</feature>
<evidence type="ECO:0000256" key="3">
    <source>
        <dbReference type="ARBA" id="ARBA00022452"/>
    </source>
</evidence>
<evidence type="ECO:0000256" key="2">
    <source>
        <dbReference type="ARBA" id="ARBA00022448"/>
    </source>
</evidence>
<evidence type="ECO:0000256" key="6">
    <source>
        <dbReference type="ARBA" id="ARBA00023004"/>
    </source>
</evidence>
<evidence type="ECO:0000256" key="9">
    <source>
        <dbReference type="ARBA" id="ARBA00023136"/>
    </source>
</evidence>
<keyword evidence="5 11" id="KW-0812">Transmembrane</keyword>
<comment type="caution">
    <text evidence="16">The sequence shown here is derived from an EMBL/GenBank/DDBJ whole genome shotgun (WGS) entry which is preliminary data.</text>
</comment>
<dbReference type="EMBL" id="JAAWWK010000005">
    <property type="protein sequence ID" value="NKI18541.1"/>
    <property type="molecule type" value="Genomic_DNA"/>
</dbReference>
<dbReference type="Pfam" id="PF07715">
    <property type="entry name" value="Plug"/>
    <property type="match status" value="1"/>
</dbReference>
<keyword evidence="3 11" id="KW-1134">Transmembrane beta strand</keyword>
<evidence type="ECO:0000256" key="13">
    <source>
        <dbReference type="SAM" id="SignalP"/>
    </source>
</evidence>
<evidence type="ECO:0000256" key="4">
    <source>
        <dbReference type="ARBA" id="ARBA00022496"/>
    </source>
</evidence>
<keyword evidence="8 12" id="KW-0798">TonB box</keyword>
<dbReference type="Pfam" id="PF00593">
    <property type="entry name" value="TonB_dep_Rec_b-barrel"/>
    <property type="match status" value="1"/>
</dbReference>
<keyword evidence="6" id="KW-0408">Iron</keyword>
<organism evidence="16 17">
    <name type="scientific">Spongiibacter thalassae</name>
    <dbReference type="NCBI Taxonomy" id="2721624"/>
    <lineage>
        <taxon>Bacteria</taxon>
        <taxon>Pseudomonadati</taxon>
        <taxon>Pseudomonadota</taxon>
        <taxon>Gammaproteobacteria</taxon>
        <taxon>Cellvibrionales</taxon>
        <taxon>Spongiibacteraceae</taxon>
        <taxon>Spongiibacter</taxon>
    </lineage>
</organism>
<keyword evidence="13" id="KW-0732">Signal</keyword>
<dbReference type="SUPFAM" id="SSF56935">
    <property type="entry name" value="Porins"/>
    <property type="match status" value="1"/>
</dbReference>
<keyword evidence="9 11" id="KW-0472">Membrane</keyword>
<dbReference type="InterPro" id="IPR012910">
    <property type="entry name" value="Plug_dom"/>
</dbReference>
<keyword evidence="2 11" id="KW-0813">Transport</keyword>
<evidence type="ECO:0000256" key="7">
    <source>
        <dbReference type="ARBA" id="ARBA00023065"/>
    </source>
</evidence>
<evidence type="ECO:0000256" key="5">
    <source>
        <dbReference type="ARBA" id="ARBA00022692"/>
    </source>
</evidence>
<evidence type="ECO:0000256" key="12">
    <source>
        <dbReference type="RuleBase" id="RU003357"/>
    </source>
</evidence>
<reference evidence="16 17" key="1">
    <citation type="submission" date="2020-04" db="EMBL/GenBank/DDBJ databases">
        <authorList>
            <person name="Yoon J."/>
        </authorList>
    </citation>
    <scope>NUCLEOTIDE SEQUENCE [LARGE SCALE GENOMIC DNA]</scope>
    <source>
        <strain evidence="16 17">KMU-166</strain>
    </source>
</reference>
<evidence type="ECO:0000256" key="11">
    <source>
        <dbReference type="PROSITE-ProRule" id="PRU01360"/>
    </source>
</evidence>
<dbReference type="PANTHER" id="PTHR32552">
    <property type="entry name" value="FERRICHROME IRON RECEPTOR-RELATED"/>
    <property type="match status" value="1"/>
</dbReference>
<dbReference type="PANTHER" id="PTHR32552:SF81">
    <property type="entry name" value="TONB-DEPENDENT OUTER MEMBRANE RECEPTOR"/>
    <property type="match status" value="1"/>
</dbReference>
<dbReference type="Gene3D" id="2.40.170.20">
    <property type="entry name" value="TonB-dependent receptor, beta-barrel domain"/>
    <property type="match status" value="1"/>
</dbReference>
<dbReference type="InterPro" id="IPR036942">
    <property type="entry name" value="Beta-barrel_TonB_sf"/>
</dbReference>
<evidence type="ECO:0000259" key="15">
    <source>
        <dbReference type="Pfam" id="PF07715"/>
    </source>
</evidence>
<evidence type="ECO:0000256" key="8">
    <source>
        <dbReference type="ARBA" id="ARBA00023077"/>
    </source>
</evidence>
<keyword evidence="16" id="KW-0675">Receptor</keyword>
<dbReference type="InterPro" id="IPR000531">
    <property type="entry name" value="Beta-barrel_TonB"/>
</dbReference>
<comment type="subcellular location">
    <subcellularLocation>
        <location evidence="1 11">Cell outer membrane</location>
        <topology evidence="1 11">Multi-pass membrane protein</topology>
    </subcellularLocation>
</comment>
<feature type="chain" id="PRO_5046291987" evidence="13">
    <location>
        <begin position="21"/>
        <end position="752"/>
    </location>
</feature>
<dbReference type="PROSITE" id="PS52016">
    <property type="entry name" value="TONB_DEPENDENT_REC_3"/>
    <property type="match status" value="1"/>
</dbReference>
<evidence type="ECO:0000313" key="16">
    <source>
        <dbReference type="EMBL" id="NKI18541.1"/>
    </source>
</evidence>
<evidence type="ECO:0000259" key="14">
    <source>
        <dbReference type="Pfam" id="PF00593"/>
    </source>
</evidence>
<keyword evidence="10 11" id="KW-0998">Cell outer membrane</keyword>
<keyword evidence="7" id="KW-0406">Ion transport</keyword>
<name>A0ABX1GI17_9GAMM</name>
<dbReference type="Proteomes" id="UP000765845">
    <property type="component" value="Unassembled WGS sequence"/>
</dbReference>
<evidence type="ECO:0000256" key="1">
    <source>
        <dbReference type="ARBA" id="ARBA00004571"/>
    </source>
</evidence>
<keyword evidence="4" id="KW-0410">Iron transport</keyword>
<proteinExistence type="inferred from homology"/>